<proteinExistence type="inferred from homology"/>
<gene>
    <name evidence="10" type="ORF">AVDCRST_MAG64-1307</name>
</gene>
<evidence type="ECO:0000256" key="4">
    <source>
        <dbReference type="ARBA" id="ARBA00022741"/>
    </source>
</evidence>
<dbReference type="Gene3D" id="1.10.240.10">
    <property type="entry name" value="Tyrosyl-Transfer RNA Synthetase"/>
    <property type="match status" value="1"/>
</dbReference>
<protein>
    <recommendedName>
        <fullName evidence="2">tryptophan--tRNA ligase</fullName>
        <ecNumber evidence="2">6.1.1.2</ecNumber>
    </recommendedName>
</protein>
<dbReference type="InterPro" id="IPR002305">
    <property type="entry name" value="aa-tRNA-synth_Ic"/>
</dbReference>
<dbReference type="PROSITE" id="PS00178">
    <property type="entry name" value="AA_TRNA_LIGASE_I"/>
    <property type="match status" value="1"/>
</dbReference>
<keyword evidence="6 9" id="KW-0648">Protein biosynthesis</keyword>
<dbReference type="GO" id="GO:0004830">
    <property type="term" value="F:tryptophan-tRNA ligase activity"/>
    <property type="evidence" value="ECO:0007669"/>
    <property type="project" value="UniProtKB-EC"/>
</dbReference>
<dbReference type="FunFam" id="1.10.240.10:FF:000005">
    <property type="entry name" value="Tryptophan--tRNA ligase"/>
    <property type="match status" value="1"/>
</dbReference>
<evidence type="ECO:0000256" key="7">
    <source>
        <dbReference type="ARBA" id="ARBA00023146"/>
    </source>
</evidence>
<dbReference type="PRINTS" id="PR01039">
    <property type="entry name" value="TRNASYNTHTRP"/>
</dbReference>
<reference evidence="10" key="1">
    <citation type="submission" date="2020-02" db="EMBL/GenBank/DDBJ databases">
        <authorList>
            <person name="Meier V. D."/>
        </authorList>
    </citation>
    <scope>NUCLEOTIDE SEQUENCE</scope>
    <source>
        <strain evidence="10">AVDCRST_MAG64</strain>
    </source>
</reference>
<dbReference type="InterPro" id="IPR002306">
    <property type="entry name" value="Trp-tRNA-ligase"/>
</dbReference>
<dbReference type="CDD" id="cd00806">
    <property type="entry name" value="TrpRS_core"/>
    <property type="match status" value="1"/>
</dbReference>
<evidence type="ECO:0000256" key="5">
    <source>
        <dbReference type="ARBA" id="ARBA00022840"/>
    </source>
</evidence>
<dbReference type="PANTHER" id="PTHR43766">
    <property type="entry name" value="TRYPTOPHAN--TRNA LIGASE, MITOCHONDRIAL"/>
    <property type="match status" value="1"/>
</dbReference>
<organism evidence="10">
    <name type="scientific">uncultured Phycisphaerae bacterium</name>
    <dbReference type="NCBI Taxonomy" id="904963"/>
    <lineage>
        <taxon>Bacteria</taxon>
        <taxon>Pseudomonadati</taxon>
        <taxon>Planctomycetota</taxon>
        <taxon>Phycisphaerae</taxon>
        <taxon>environmental samples</taxon>
    </lineage>
</organism>
<dbReference type="InterPro" id="IPR014729">
    <property type="entry name" value="Rossmann-like_a/b/a_fold"/>
</dbReference>
<evidence type="ECO:0000256" key="3">
    <source>
        <dbReference type="ARBA" id="ARBA00022598"/>
    </source>
</evidence>
<dbReference type="Gene3D" id="3.40.50.620">
    <property type="entry name" value="HUPs"/>
    <property type="match status" value="1"/>
</dbReference>
<dbReference type="InterPro" id="IPR001412">
    <property type="entry name" value="aa-tRNA-synth_I_CS"/>
</dbReference>
<dbReference type="EC" id="6.1.1.2" evidence="2"/>
<keyword evidence="5 9" id="KW-0067">ATP-binding</keyword>
<evidence type="ECO:0000256" key="6">
    <source>
        <dbReference type="ARBA" id="ARBA00022917"/>
    </source>
</evidence>
<dbReference type="PANTHER" id="PTHR43766:SF1">
    <property type="entry name" value="TRYPTOPHAN--TRNA LIGASE, MITOCHONDRIAL"/>
    <property type="match status" value="1"/>
</dbReference>
<evidence type="ECO:0000313" key="10">
    <source>
        <dbReference type="EMBL" id="CAA9393872.1"/>
    </source>
</evidence>
<dbReference type="GO" id="GO:0005524">
    <property type="term" value="F:ATP binding"/>
    <property type="evidence" value="ECO:0007669"/>
    <property type="project" value="UniProtKB-KW"/>
</dbReference>
<dbReference type="GO" id="GO:0005829">
    <property type="term" value="C:cytosol"/>
    <property type="evidence" value="ECO:0007669"/>
    <property type="project" value="TreeGrafter"/>
</dbReference>
<evidence type="ECO:0000256" key="2">
    <source>
        <dbReference type="ARBA" id="ARBA00013161"/>
    </source>
</evidence>
<evidence type="ECO:0000256" key="8">
    <source>
        <dbReference type="ARBA" id="ARBA00049929"/>
    </source>
</evidence>
<keyword evidence="3 9" id="KW-0436">Ligase</keyword>
<dbReference type="GO" id="GO:0006436">
    <property type="term" value="P:tryptophanyl-tRNA aminoacylation"/>
    <property type="evidence" value="ECO:0007669"/>
    <property type="project" value="InterPro"/>
</dbReference>
<accession>A0A6J4NSI1</accession>
<dbReference type="EMBL" id="CADCUQ010000302">
    <property type="protein sequence ID" value="CAA9393872.1"/>
    <property type="molecule type" value="Genomic_DNA"/>
</dbReference>
<dbReference type="Pfam" id="PF00579">
    <property type="entry name" value="tRNA-synt_1b"/>
    <property type="match status" value="1"/>
</dbReference>
<dbReference type="AlphaFoldDB" id="A0A6J4NSI1"/>
<comment type="similarity">
    <text evidence="1 9">Belongs to the class-I aminoacyl-tRNA synthetase family.</text>
</comment>
<evidence type="ECO:0000256" key="9">
    <source>
        <dbReference type="RuleBase" id="RU363036"/>
    </source>
</evidence>
<keyword evidence="4 9" id="KW-0547">Nucleotide-binding</keyword>
<name>A0A6J4NSI1_9BACT</name>
<sequence length="374" mass="41600">MTATSSAAAPTAAAKPRILTGDTPTGKLHLGHYVGSVENRLALQDQYDCFFLIANKHAFTTRADRPEDIRQSVLDIATDWLAVGIDPNKSAMFVQSEVPAIDELTFFFAMLIPFNRVMRNPTLTQEIKDKDLGDKYPFGFPLYAVGQCADILAFRPQLVPVGEDQLPHLELTREVARKFNQLYCGVNPQTEDKDYLAAGGLLPVIEPKLGRVKRLVGTGAPTAEGQLLKMSKSLNNAIFLSDDADALKKKVMGMYTDPKRITGKEPGETDPAKNPLWAFHETFNPDAAWVAEHRALYAEGKVGDVPIKRKLVEVLDTLLTPIRERRRHFEQRPDDVTDALLQGTRRANAMAEETLALAKQKMRQDFFPRALTIG</sequence>
<dbReference type="InterPro" id="IPR050203">
    <property type="entry name" value="Trp-tRNA_synthetase"/>
</dbReference>
<comment type="catalytic activity">
    <reaction evidence="8">
        <text>tRNA(Trp) + L-tryptophan + ATP = L-tryptophyl-tRNA(Trp) + AMP + diphosphate + H(+)</text>
        <dbReference type="Rhea" id="RHEA:24080"/>
        <dbReference type="Rhea" id="RHEA-COMP:9671"/>
        <dbReference type="Rhea" id="RHEA-COMP:9705"/>
        <dbReference type="ChEBI" id="CHEBI:15378"/>
        <dbReference type="ChEBI" id="CHEBI:30616"/>
        <dbReference type="ChEBI" id="CHEBI:33019"/>
        <dbReference type="ChEBI" id="CHEBI:57912"/>
        <dbReference type="ChEBI" id="CHEBI:78442"/>
        <dbReference type="ChEBI" id="CHEBI:78535"/>
        <dbReference type="ChEBI" id="CHEBI:456215"/>
        <dbReference type="EC" id="6.1.1.2"/>
    </reaction>
</comment>
<dbReference type="SUPFAM" id="SSF52374">
    <property type="entry name" value="Nucleotidylyl transferase"/>
    <property type="match status" value="1"/>
</dbReference>
<keyword evidence="7 9" id="KW-0030">Aminoacyl-tRNA synthetase</keyword>
<evidence type="ECO:0000256" key="1">
    <source>
        <dbReference type="ARBA" id="ARBA00005594"/>
    </source>
</evidence>